<sequence length="243" mass="25510">MPITNHLKPVLPLLLLLSSIAHASRFSFSISEITVQRTRDVAEDDLFLALASTAGSSTTNHTFPLVSVKEGSIIKWDNLTQEIDVPAAATNLSIAIGVLNNANDDEDKAVDTSLKFAQAILTIAARVPGPQAPAANLLGIVSGFIGADMFNCDGAVAVGNVVYTIDTLNGMDKGKKVCETRPYAYESPKALCGVRGSNYTVIHCLERLDDKAASGMASGVQRGSLWAVGLVGAVLWGSVGVLL</sequence>
<dbReference type="Proteomes" id="UP000799424">
    <property type="component" value="Unassembled WGS sequence"/>
</dbReference>
<keyword evidence="1" id="KW-0732">Signal</keyword>
<name>A0A6A6ZQ33_9PLEO</name>
<feature type="signal peptide" evidence="1">
    <location>
        <begin position="1"/>
        <end position="23"/>
    </location>
</feature>
<gene>
    <name evidence="2" type="ORF">CC86DRAFT_409976</name>
</gene>
<dbReference type="AlphaFoldDB" id="A0A6A6ZQ33"/>
<dbReference type="EMBL" id="MU006234">
    <property type="protein sequence ID" value="KAF2822365.1"/>
    <property type="molecule type" value="Genomic_DNA"/>
</dbReference>
<evidence type="ECO:0000256" key="1">
    <source>
        <dbReference type="SAM" id="SignalP"/>
    </source>
</evidence>
<keyword evidence="3" id="KW-1185">Reference proteome</keyword>
<feature type="chain" id="PRO_5025608971" evidence="1">
    <location>
        <begin position="24"/>
        <end position="243"/>
    </location>
</feature>
<dbReference type="OrthoDB" id="3790059at2759"/>
<evidence type="ECO:0000313" key="3">
    <source>
        <dbReference type="Proteomes" id="UP000799424"/>
    </source>
</evidence>
<evidence type="ECO:0000313" key="2">
    <source>
        <dbReference type="EMBL" id="KAF2822365.1"/>
    </source>
</evidence>
<reference evidence="2" key="1">
    <citation type="journal article" date="2020" name="Stud. Mycol.">
        <title>101 Dothideomycetes genomes: a test case for predicting lifestyles and emergence of pathogens.</title>
        <authorList>
            <person name="Haridas S."/>
            <person name="Albert R."/>
            <person name="Binder M."/>
            <person name="Bloem J."/>
            <person name="Labutti K."/>
            <person name="Salamov A."/>
            <person name="Andreopoulos B."/>
            <person name="Baker S."/>
            <person name="Barry K."/>
            <person name="Bills G."/>
            <person name="Bluhm B."/>
            <person name="Cannon C."/>
            <person name="Castanera R."/>
            <person name="Culley D."/>
            <person name="Daum C."/>
            <person name="Ezra D."/>
            <person name="Gonzalez J."/>
            <person name="Henrissat B."/>
            <person name="Kuo A."/>
            <person name="Liang C."/>
            <person name="Lipzen A."/>
            <person name="Lutzoni F."/>
            <person name="Magnuson J."/>
            <person name="Mondo S."/>
            <person name="Nolan M."/>
            <person name="Ohm R."/>
            <person name="Pangilinan J."/>
            <person name="Park H.-J."/>
            <person name="Ramirez L."/>
            <person name="Alfaro M."/>
            <person name="Sun H."/>
            <person name="Tritt A."/>
            <person name="Yoshinaga Y."/>
            <person name="Zwiers L.-H."/>
            <person name="Turgeon B."/>
            <person name="Goodwin S."/>
            <person name="Spatafora J."/>
            <person name="Crous P."/>
            <person name="Grigoriev I."/>
        </authorList>
    </citation>
    <scope>NUCLEOTIDE SEQUENCE</scope>
    <source>
        <strain evidence="2">CBS 113818</strain>
    </source>
</reference>
<accession>A0A6A6ZQ33</accession>
<protein>
    <submittedName>
        <fullName evidence="2">Uncharacterized protein</fullName>
    </submittedName>
</protein>
<organism evidence="2 3">
    <name type="scientific">Ophiobolus disseminans</name>
    <dbReference type="NCBI Taxonomy" id="1469910"/>
    <lineage>
        <taxon>Eukaryota</taxon>
        <taxon>Fungi</taxon>
        <taxon>Dikarya</taxon>
        <taxon>Ascomycota</taxon>
        <taxon>Pezizomycotina</taxon>
        <taxon>Dothideomycetes</taxon>
        <taxon>Pleosporomycetidae</taxon>
        <taxon>Pleosporales</taxon>
        <taxon>Pleosporineae</taxon>
        <taxon>Phaeosphaeriaceae</taxon>
        <taxon>Ophiobolus</taxon>
    </lineage>
</organism>
<proteinExistence type="predicted"/>